<evidence type="ECO:0000313" key="2">
    <source>
        <dbReference type="Proteomes" id="UP000658258"/>
    </source>
</evidence>
<accession>A0ABQ3I7W5</accession>
<reference evidence="2" key="1">
    <citation type="journal article" date="2019" name="Int. J. Syst. Evol. Microbiol.">
        <title>The Global Catalogue of Microorganisms (GCM) 10K type strain sequencing project: providing services to taxonomists for standard genome sequencing and annotation.</title>
        <authorList>
            <consortium name="The Broad Institute Genomics Platform"/>
            <consortium name="The Broad Institute Genome Sequencing Center for Infectious Disease"/>
            <person name="Wu L."/>
            <person name="Ma J."/>
        </authorList>
    </citation>
    <scope>NUCLEOTIDE SEQUENCE [LARGE SCALE GENOMIC DNA]</scope>
    <source>
        <strain evidence="2">CGMCC 1.15111</strain>
    </source>
</reference>
<dbReference type="EMBL" id="BNAG01000004">
    <property type="protein sequence ID" value="GHE72129.1"/>
    <property type="molecule type" value="Genomic_DNA"/>
</dbReference>
<evidence type="ECO:0000313" key="1">
    <source>
        <dbReference type="EMBL" id="GHE72129.1"/>
    </source>
</evidence>
<dbReference type="Pfam" id="PF19371">
    <property type="entry name" value="DUF5946"/>
    <property type="match status" value="1"/>
</dbReference>
<proteinExistence type="predicted"/>
<dbReference type="RefSeq" id="WP_189631144.1">
    <property type="nucleotide sequence ID" value="NZ_BNAG01000004.1"/>
</dbReference>
<dbReference type="InterPro" id="IPR045990">
    <property type="entry name" value="DUF5946"/>
</dbReference>
<dbReference type="Proteomes" id="UP000658258">
    <property type="component" value="Unassembled WGS sequence"/>
</dbReference>
<sequence length="142" mass="16426">MPNEEDLFHELSFYTLAHSNQAYFIHQHIVDAFAVQHANESTKTIKLVYGLLGLCLYLEHGFTGKEVQNVHVFLSKDKSNWPQLLLPKSKVNFSVGEILKVKEGKERDAAIRKWCETIWKNHRQNHAAITEWLVTRKVLSPS</sequence>
<gene>
    <name evidence="1" type="ORF">GCM10011340_30430</name>
</gene>
<protein>
    <submittedName>
        <fullName evidence="1">Uncharacterized protein</fullName>
    </submittedName>
</protein>
<name>A0ABQ3I7W5_9BACT</name>
<comment type="caution">
    <text evidence="1">The sequence shown here is derived from an EMBL/GenBank/DDBJ whole genome shotgun (WGS) entry which is preliminary data.</text>
</comment>
<organism evidence="1 2">
    <name type="scientific">Roseivirga thermotolerans</name>
    <dbReference type="NCBI Taxonomy" id="1758176"/>
    <lineage>
        <taxon>Bacteria</taxon>
        <taxon>Pseudomonadati</taxon>
        <taxon>Bacteroidota</taxon>
        <taxon>Cytophagia</taxon>
        <taxon>Cytophagales</taxon>
        <taxon>Roseivirgaceae</taxon>
        <taxon>Roseivirga</taxon>
    </lineage>
</organism>
<keyword evidence="2" id="KW-1185">Reference proteome</keyword>